<dbReference type="InterPro" id="IPR001810">
    <property type="entry name" value="F-box_dom"/>
</dbReference>
<keyword evidence="3" id="KW-1185">Reference proteome</keyword>
<dbReference type="OrthoDB" id="3541472at2759"/>
<gene>
    <name evidence="2" type="ORF">D9758_007022</name>
</gene>
<evidence type="ECO:0000313" key="2">
    <source>
        <dbReference type="EMBL" id="KAF5362866.1"/>
    </source>
</evidence>
<dbReference type="EMBL" id="JAACJM010000036">
    <property type="protein sequence ID" value="KAF5362866.1"/>
    <property type="molecule type" value="Genomic_DNA"/>
</dbReference>
<evidence type="ECO:0000259" key="1">
    <source>
        <dbReference type="PROSITE" id="PS50181"/>
    </source>
</evidence>
<protein>
    <recommendedName>
        <fullName evidence="1">F-box domain-containing protein</fullName>
    </recommendedName>
</protein>
<dbReference type="Gene3D" id="3.80.10.10">
    <property type="entry name" value="Ribonuclease Inhibitor"/>
    <property type="match status" value="1"/>
</dbReference>
<name>A0A8H5GDC3_9AGAR</name>
<dbReference type="SUPFAM" id="SSF52047">
    <property type="entry name" value="RNI-like"/>
    <property type="match status" value="1"/>
</dbReference>
<reference evidence="2 3" key="1">
    <citation type="journal article" date="2020" name="ISME J.">
        <title>Uncovering the hidden diversity of litter-decomposition mechanisms in mushroom-forming fungi.</title>
        <authorList>
            <person name="Floudas D."/>
            <person name="Bentzer J."/>
            <person name="Ahren D."/>
            <person name="Johansson T."/>
            <person name="Persson P."/>
            <person name="Tunlid A."/>
        </authorList>
    </citation>
    <scope>NUCLEOTIDE SEQUENCE [LARGE SCALE GENOMIC DNA]</scope>
    <source>
        <strain evidence="2 3">CBS 291.85</strain>
    </source>
</reference>
<sequence>MLALPNELLEEILHHVERLQDRKNLRRTCSRLALVLRPYVLKEVTLNIYKGNAESGMNLLGALAAPKNVYSPCVRTLYIDSLSPSHYPIGYKGKTQSWRGKAILGRTFGGNEKSTNSHLRTLLKPALESLEGLEAIRWCWQEKDSQWSLKIIMQSFSALRDVKEFTFYYGPIVDITIPYPDLPNLRILSISTPQEEPIGQWNWTPSHSLLLKHLLNCSSSLSALHLDSRMVFYADSHLGHALPEMSLHSSITHLSLSGWSLPILRPFTAYVSKLPNLTSLRIFMRYHSSSPLKDFFSALSANHIHLRRLVLDGEVDVKPVLDYIEGYSGLEVLCLIGVHSHPYVADRFYRIILPLHNDTLVELDIQPLFQSTWCFGTHNAEAIRRCRKLRRLSVGVSNQVEGQMVPVLNPVYLLLRIVSSSLPELQALHIDSCYEYRLFHRSVDDGPSPCNVVPHCEREIPYDPEVLRWVRICIGGEKLTLDDAMGLNGDLADSDTQIHTTTSTSLPLLLKAATGRFTWKKK</sequence>
<comment type="caution">
    <text evidence="2">The sequence shown here is derived from an EMBL/GenBank/DDBJ whole genome shotgun (WGS) entry which is preliminary data.</text>
</comment>
<evidence type="ECO:0000313" key="3">
    <source>
        <dbReference type="Proteomes" id="UP000559256"/>
    </source>
</evidence>
<dbReference type="Proteomes" id="UP000559256">
    <property type="component" value="Unassembled WGS sequence"/>
</dbReference>
<organism evidence="2 3">
    <name type="scientific">Tetrapyrgos nigripes</name>
    <dbReference type="NCBI Taxonomy" id="182062"/>
    <lineage>
        <taxon>Eukaryota</taxon>
        <taxon>Fungi</taxon>
        <taxon>Dikarya</taxon>
        <taxon>Basidiomycota</taxon>
        <taxon>Agaricomycotina</taxon>
        <taxon>Agaricomycetes</taxon>
        <taxon>Agaricomycetidae</taxon>
        <taxon>Agaricales</taxon>
        <taxon>Marasmiineae</taxon>
        <taxon>Marasmiaceae</taxon>
        <taxon>Tetrapyrgos</taxon>
    </lineage>
</organism>
<dbReference type="InterPro" id="IPR032675">
    <property type="entry name" value="LRR_dom_sf"/>
</dbReference>
<dbReference type="AlphaFoldDB" id="A0A8H5GDC3"/>
<proteinExistence type="predicted"/>
<accession>A0A8H5GDC3</accession>
<dbReference type="PROSITE" id="PS50181">
    <property type="entry name" value="FBOX"/>
    <property type="match status" value="1"/>
</dbReference>
<feature type="domain" description="F-box" evidence="1">
    <location>
        <begin position="1"/>
        <end position="44"/>
    </location>
</feature>